<proteinExistence type="predicted"/>
<accession>A0A6V7TPL3</accession>
<dbReference type="Pfam" id="PF20206">
    <property type="entry name" value="Tra1_ring"/>
    <property type="match status" value="1"/>
</dbReference>
<dbReference type="InterPro" id="IPR046805">
    <property type="entry name" value="Tra1_ring"/>
</dbReference>
<feature type="region of interest" description="Disordered" evidence="1">
    <location>
        <begin position="1991"/>
        <end position="2013"/>
    </location>
</feature>
<gene>
    <name evidence="3" type="ORF">MENT_LOCUS2888</name>
</gene>
<dbReference type="PANTHER" id="PTHR42264">
    <property type="entry name" value="EPHRIN_REC_LIKE DOMAIN-CONTAINING PROTEIN"/>
    <property type="match status" value="1"/>
</dbReference>
<feature type="region of interest" description="Disordered" evidence="1">
    <location>
        <begin position="1560"/>
        <end position="1581"/>
    </location>
</feature>
<dbReference type="PANTHER" id="PTHR42264:SF3">
    <property type="entry name" value="F-BOX DOMAIN-CONTAINING PROTEIN-RELATED"/>
    <property type="match status" value="1"/>
</dbReference>
<reference evidence="3 4" key="1">
    <citation type="submission" date="2020-08" db="EMBL/GenBank/DDBJ databases">
        <authorList>
            <person name="Koutsovoulos G."/>
            <person name="Danchin GJ E."/>
        </authorList>
    </citation>
    <scope>NUCLEOTIDE SEQUENCE [LARGE SCALE GENOMIC DNA]</scope>
</reference>
<evidence type="ECO:0000256" key="1">
    <source>
        <dbReference type="SAM" id="MobiDB-lite"/>
    </source>
</evidence>
<feature type="compositionally biased region" description="Polar residues" evidence="1">
    <location>
        <begin position="984"/>
        <end position="998"/>
    </location>
</feature>
<feature type="compositionally biased region" description="Acidic residues" evidence="1">
    <location>
        <begin position="1569"/>
        <end position="1580"/>
    </location>
</feature>
<feature type="domain" description="PIK-related kinase FAT" evidence="2">
    <location>
        <begin position="1877"/>
        <end position="2265"/>
    </location>
</feature>
<name>A0A6V7TPL3_MELEN</name>
<protein>
    <recommendedName>
        <fullName evidence="2">PIK-related kinase FAT domain-containing protein</fullName>
    </recommendedName>
</protein>
<dbReference type="Proteomes" id="UP000580250">
    <property type="component" value="Unassembled WGS sequence"/>
</dbReference>
<evidence type="ECO:0000313" key="3">
    <source>
        <dbReference type="EMBL" id="CAD2130250.1"/>
    </source>
</evidence>
<comment type="caution">
    <text evidence="3">The sequence shown here is derived from an EMBL/GenBank/DDBJ whole genome shotgun (WGS) entry which is preliminary data.</text>
</comment>
<sequence length="2697" mass="309157">MNKMLKKFVNFHYLNIYLKRLHYSVYSCEWFSKLGGCTALRLIIEYYPPLLVQKYCIKIVEACIQMISDLSNELSSGALDYSSKTIDLLLNIFRLICSLSSRTNLPLYSILKNFKELLRTKILESIREFVAISEKCKIAGIDLFIFCSKIDEFNIDIPLYECMMFARNLLKICFHIIEENSSNDFSDESRNEATLRDIALKALILLYFNIASYSKSIISSIQIPKFLHHQKQQQILLEQIFQTIFENAIIMKNGNKLKEEACECIGKILEEYNNSENIFYINQKLEDIINNFIDKKLEISTTFFNKINFLIKYSTRNFKMEELELIMKDILALIDASLSSNNINVVDVECISNALQFFTHVNYLDQQLLQKLFLFYSDCLSIFTTKLNVIWQNDYFSYLSKFSSDFYPITILTKEVFNNDFATNFLVLLTSMEDATNFRLCIAELLSTLQQFTDELLQQNNNDIFSPNSNENDSSNLNNNNNKKFMLNFLRFLSTFFEKHNLLNDSNDFSNNYIQLWNDIIFSIRQLWLSENFQNSHSVRQIFPNEEAANLLSVVVHEEEESSSSIVVIPPKILDENKFDIPIYCARIILTKLKFLLALQTTVENSEILSSEDEIIDLLYDLTFAFVRNYASDFLFLQQFIEEEIVPKISLSLRRATFFKVINLLKSDPKNGHSMHLVRFMQYIVAPSFSFAFDNYEIDLVVGGVPSTQTSELSSDSPSTSMIDDDQKQQQQNNIVLILCREVIQKATSDRTSLSHTLVIVMYLFCSLFVQKCSTHIYDASKKQQGNKQELGNLRPFMLFGWPSLQQSFRGDLTEKYAGLFLIANIVDKFLINRTIILQVLNSLIQAYQQDNKEMVRKSLDILIPAVTRRMTDGYSQLKALIKKVMIEETKQYGLQIIHCLQIIIRQYKVFYYVRHSMSQLILSSIQKLMSIQIGLETKRLLLEFCEVVIKWEQDRQQQLNLSSNSNCKVEHVVVELGDDNDDNVAQQQPSTSSNIDNEPSIPLPPDSNKEMDKNFIDTVIMFLFRMATSTDQFSTSSGGGSSALEQINRRALLLLRVALKPNIFGNVVTIRTNLFEKQLQLPNPEQFSTANETAINQQLQLVNITLDVLSNIIPHLSQQLLVDLFRPLQRSLICCMSYSNSQQILRSTYNILGKLLDKTTKNNAAATSTPPPGLNDFDLLNQHISRCIHDAFNNYACSLTASPPMTVITLLRLMHSAQSNYLETVCLGSFVKLLQRLVREYVATNFTYSATTAITPIQQHDLQAQKLIGDLLSICLELLCSRTRYFNTEAQKTIVQFVIIPLIEKGAADKLIENVIKIATEILTSEVQLISESFQQQLQQITSTPQPNIKIQSLGAQVLIKLFSTLESRLTNNFELKNLFLNAIILLYENSTSLILGGGSEGLNIEIIQPAFYWGLRCLDKELRKRFFTIHQRLFPPNLFARLIYIFTNERWDLLNSSTTNSSSSLIIAHLINLLLNANKSTINSNLLLKIKNCSIFCPLLINGGIIEEKNEDKNEGRKEEDDEKIIEKMSLDVETIDLVNVFDEEEDIQMDTITIEDDKRRRKNKEGEEEETMEVDDKEDNKTKLNKIFDEIQESLCISNNEQSTTTTICSEWIENFVDLLYIDPLLCQQTFIELFTSIWSNLNENEREQICSFITPFLTSSAFCIPTTKNGGIKKEDYFEEDKEENFVISTILKALIKCKKPEIEIDPVVLSYVGSNFKCWHIALLKLEKIAISKKALISNIGGEITTSAWNAATNLTEEKLDTLDSLTRLYQLLNEFDQYNFVWRKRACFEKTIKCLAFYQQGDFVRARETAEKLMLYLNEKLFKSDSLNAVTPAILSEFQIFENCWIDSCKQLNDWTSLEAFSNSDEVANINLLTETAWHLSDWKLLKDCLIQLDAAGDPSMTIKSSLYKLMIKIANFDQLDFRPILNKEFNGKAFEEINKMLITNWKKLPSIISHSHLEILNLAHFTHEVCESANVVNNNLQSINFPSPQQQQQQNGSSSSSSSNNLNTSVKHLLKSWRSRPITNIDQLNSLVDLFIWRSQFFCSILNFYENTDQKSLLTLPVHTLAQTQIQLSRMLRRSNQLELAQNELNKLHSSILVHPIDIHLKLVEHIKCLLRLSSNEFIQSSSSSTTSVKRSINAAQDALIEALNLIEGVQLNVLKRDQISRLMICKGIVLSKLDKREEAGRAFSAAAQLDHDLLGGTSVWKHWGDFLTSIFMSNINENSAQITGIQAIACTLEHAKISPSPLKARLSIAKFLWLIKILTSFGGSEKILISLNELLEKYVDNETINPSNWLFWLNALLMEAQQRPSPAILNILKCIGKAFPQKMFYDLRIVLGSKNVTEYLQKYKLSLQNTKNNGNNNHNASPSTSSSSINITTTTMENTENQQQQLASILFCICENNFIEIDALNKIMLDFENFPISPLEELLNEFRQILSSCHFEQFTKLADLTSTIIDFKTLQKLCSCITNYFNFASAFTEQDEEKKICKILQDNFIFLKNYYERDYSQQHQQKQISLFSVASALRKSILKISDYLKNNMGSRRLIDHAKYLAKFKSSLALIDVFSAGFDAGGYRASTTTTTSSNCNAQIASFLPIFDQFIHNESTICRVIKLRSLNGKIYTFQLENVCGGYDSTKIHILQLFCLLNVEFSKSRHTAQRFIQFCIPQIIHIGSNVRLIECPQISITKMTNSSS</sequence>
<dbReference type="InterPro" id="IPR003151">
    <property type="entry name" value="PIK-rel_kinase_FAT"/>
</dbReference>
<dbReference type="OrthoDB" id="5570127at2759"/>
<organism evidence="3 4">
    <name type="scientific">Meloidogyne enterolobii</name>
    <name type="common">Root-knot nematode worm</name>
    <name type="synonym">Meloidogyne mayaguensis</name>
    <dbReference type="NCBI Taxonomy" id="390850"/>
    <lineage>
        <taxon>Eukaryota</taxon>
        <taxon>Metazoa</taxon>
        <taxon>Ecdysozoa</taxon>
        <taxon>Nematoda</taxon>
        <taxon>Chromadorea</taxon>
        <taxon>Rhabditida</taxon>
        <taxon>Tylenchina</taxon>
        <taxon>Tylenchomorpha</taxon>
        <taxon>Tylenchoidea</taxon>
        <taxon>Meloidogynidae</taxon>
        <taxon>Meloidogyninae</taxon>
        <taxon>Meloidogyne</taxon>
    </lineage>
</organism>
<dbReference type="EMBL" id="CAJEWN010000009">
    <property type="protein sequence ID" value="CAD2130250.1"/>
    <property type="molecule type" value="Genomic_DNA"/>
</dbReference>
<evidence type="ECO:0000259" key="2">
    <source>
        <dbReference type="Pfam" id="PF02259"/>
    </source>
</evidence>
<evidence type="ECO:0000313" key="4">
    <source>
        <dbReference type="Proteomes" id="UP000580250"/>
    </source>
</evidence>
<dbReference type="Pfam" id="PF02259">
    <property type="entry name" value="FAT"/>
    <property type="match status" value="1"/>
</dbReference>
<feature type="region of interest" description="Disordered" evidence="1">
    <location>
        <begin position="981"/>
        <end position="1011"/>
    </location>
</feature>